<comment type="cofactor">
    <cofactor evidence="9">
        <name>Mg(2+)</name>
        <dbReference type="ChEBI" id="CHEBI:18420"/>
    </cofactor>
</comment>
<feature type="transmembrane region" description="Helical" evidence="9">
    <location>
        <begin position="154"/>
        <end position="175"/>
    </location>
</feature>
<feature type="transmembrane region" description="Helical" evidence="9">
    <location>
        <begin position="80"/>
        <end position="101"/>
    </location>
</feature>
<comment type="catalytic activity">
    <reaction evidence="9">
        <text>diphosphate + H2O + H(+)(in) = 2 phosphate + 2 H(+)(out)</text>
        <dbReference type="Rhea" id="RHEA:13973"/>
        <dbReference type="ChEBI" id="CHEBI:15377"/>
        <dbReference type="ChEBI" id="CHEBI:15378"/>
        <dbReference type="ChEBI" id="CHEBI:33019"/>
        <dbReference type="ChEBI" id="CHEBI:43474"/>
        <dbReference type="EC" id="7.1.3.1"/>
    </reaction>
</comment>
<dbReference type="NCBIfam" id="TIGR01104">
    <property type="entry name" value="V_PPase"/>
    <property type="match status" value="1"/>
</dbReference>
<dbReference type="GO" id="GO:0012505">
    <property type="term" value="C:endomembrane system"/>
    <property type="evidence" value="ECO:0007669"/>
    <property type="project" value="UniProtKB-SubCell"/>
</dbReference>
<dbReference type="GO" id="GO:0004427">
    <property type="term" value="F:inorganic diphosphate phosphatase activity"/>
    <property type="evidence" value="ECO:0007669"/>
    <property type="project" value="UniProtKB-UniRule"/>
</dbReference>
<evidence type="ECO:0000313" key="11">
    <source>
        <dbReference type="Proteomes" id="UP000074294"/>
    </source>
</evidence>
<keyword evidence="9" id="KW-1003">Cell membrane</keyword>
<dbReference type="InterPro" id="IPR004131">
    <property type="entry name" value="PPase-energised_H-pump"/>
</dbReference>
<dbReference type="Pfam" id="PF03030">
    <property type="entry name" value="H_PPase"/>
    <property type="match status" value="1"/>
</dbReference>
<dbReference type="PANTHER" id="PTHR31998">
    <property type="entry name" value="K(+)-INSENSITIVE PYROPHOSPHATE-ENERGIZED PROTON PUMP"/>
    <property type="match status" value="1"/>
</dbReference>
<feature type="transmembrane region" description="Helical" evidence="9">
    <location>
        <begin position="121"/>
        <end position="148"/>
    </location>
</feature>
<evidence type="ECO:0000256" key="6">
    <source>
        <dbReference type="ARBA" id="ARBA00022989"/>
    </source>
</evidence>
<dbReference type="EC" id="7.1.3.1" evidence="9"/>
<dbReference type="GO" id="GO:0000287">
    <property type="term" value="F:magnesium ion binding"/>
    <property type="evidence" value="ECO:0007669"/>
    <property type="project" value="UniProtKB-UniRule"/>
</dbReference>
<dbReference type="GO" id="GO:0009678">
    <property type="term" value="F:diphosphate hydrolysis-driven proton transmembrane transporter activity"/>
    <property type="evidence" value="ECO:0007669"/>
    <property type="project" value="UniProtKB-UniRule"/>
</dbReference>
<comment type="caution">
    <text evidence="9">Lacks conserved residue(s) required for the propagation of feature annotation.</text>
</comment>
<feature type="transmembrane region" description="Helical" evidence="9">
    <location>
        <begin position="56"/>
        <end position="74"/>
    </location>
</feature>
<comment type="function">
    <text evidence="9">Proton pump that utilizes the energy of pyrophosphate hydrolysis as the driving force for proton movement across the membrane. Generates a proton motive force.</text>
</comment>
<keyword evidence="3 9" id="KW-0812">Transmembrane</keyword>
<evidence type="ECO:0000256" key="3">
    <source>
        <dbReference type="ARBA" id="ARBA00022692"/>
    </source>
</evidence>
<keyword evidence="7 9" id="KW-0406">Ion transport</keyword>
<name>A0A147JWX3_HADYE</name>
<comment type="subunit">
    <text evidence="9">Homodimer.</text>
</comment>
<comment type="subcellular location">
    <subcellularLocation>
        <location evidence="9">Cell membrane</location>
        <topology evidence="9">Multi-pass membrane protein</topology>
    </subcellularLocation>
    <subcellularLocation>
        <location evidence="1">Endomembrane system</location>
        <topology evidence="1">Multi-pass membrane protein</topology>
    </subcellularLocation>
</comment>
<feature type="transmembrane region" description="Helical" evidence="9">
    <location>
        <begin position="308"/>
        <end position="331"/>
    </location>
</feature>
<evidence type="ECO:0000256" key="4">
    <source>
        <dbReference type="ARBA" id="ARBA00022842"/>
    </source>
</evidence>
<evidence type="ECO:0000256" key="5">
    <source>
        <dbReference type="ARBA" id="ARBA00022967"/>
    </source>
</evidence>
<feature type="transmembrane region" description="Helical" evidence="9">
    <location>
        <begin position="223"/>
        <end position="241"/>
    </location>
</feature>
<dbReference type="PIRSF" id="PIRSF001265">
    <property type="entry name" value="H+-PPase"/>
    <property type="match status" value="1"/>
</dbReference>
<keyword evidence="2 9" id="KW-0813">Transport</keyword>
<feature type="transmembrane region" description="Helical" evidence="9">
    <location>
        <begin position="444"/>
        <end position="465"/>
    </location>
</feature>
<keyword evidence="6 9" id="KW-1133">Transmembrane helix</keyword>
<comment type="similarity">
    <text evidence="9">Belongs to the H(+)-translocating pyrophosphatase (TC 3.A.10) family. K(+)-insensitive subfamily.</text>
</comment>
<keyword evidence="8 9" id="KW-0472">Membrane</keyword>
<feature type="transmembrane region" description="Helical" evidence="9">
    <location>
        <begin position="247"/>
        <end position="267"/>
    </location>
</feature>
<keyword evidence="5 9" id="KW-1278">Translocase</keyword>
<proteinExistence type="inferred from homology"/>
<dbReference type="AlphaFoldDB" id="A0A147JWX3"/>
<protein>
    <recommendedName>
        <fullName evidence="9">K(+)-insensitive pyrophosphate-energized proton pump</fullName>
        <ecNumber evidence="9">7.1.3.1</ecNumber>
    </recommendedName>
    <alternativeName>
        <fullName evidence="9">Membrane-bound proton-translocating pyrophosphatase</fullName>
    </alternativeName>
    <alternativeName>
        <fullName evidence="9">Pyrophosphate-energized inorganic pyrophosphatase</fullName>
        <shortName evidence="9">H(+)-PPase</shortName>
    </alternativeName>
</protein>
<dbReference type="HAMAP" id="MF_01129">
    <property type="entry name" value="PPase_energized_pump"/>
    <property type="match status" value="1"/>
</dbReference>
<accession>A0A147JWX3</accession>
<dbReference type="EMBL" id="LQMQ01000031">
    <property type="protein sequence ID" value="KUO40940.1"/>
    <property type="molecule type" value="Genomic_DNA"/>
</dbReference>
<feature type="transmembrane region" description="Helical" evidence="9">
    <location>
        <begin position="385"/>
        <end position="404"/>
    </location>
</feature>
<feature type="transmembrane region" description="Helical" evidence="9">
    <location>
        <begin position="548"/>
        <end position="567"/>
    </location>
</feature>
<comment type="caution">
    <text evidence="10">The sequence shown here is derived from an EMBL/GenBank/DDBJ whole genome shotgun (WGS) entry which is preliminary data.</text>
</comment>
<gene>
    <name evidence="9" type="primary">hppA</name>
    <name evidence="10" type="ORF">APZ16_01155</name>
</gene>
<dbReference type="Proteomes" id="UP000074294">
    <property type="component" value="Unassembled WGS sequence"/>
</dbReference>
<keyword evidence="4 9" id="KW-0460">Magnesium</keyword>
<feature type="transmembrane region" description="Helical" evidence="9">
    <location>
        <begin position="279"/>
        <end position="302"/>
    </location>
</feature>
<evidence type="ECO:0000256" key="8">
    <source>
        <dbReference type="ARBA" id="ARBA00023136"/>
    </source>
</evidence>
<feature type="site" description="Determinant of potassium independence" evidence="9">
    <location>
        <position position="443"/>
    </location>
</feature>
<evidence type="ECO:0000256" key="2">
    <source>
        <dbReference type="ARBA" id="ARBA00022448"/>
    </source>
</evidence>
<evidence type="ECO:0000256" key="1">
    <source>
        <dbReference type="ARBA" id="ARBA00004127"/>
    </source>
</evidence>
<evidence type="ECO:0000256" key="9">
    <source>
        <dbReference type="HAMAP-Rule" id="MF_01129"/>
    </source>
</evidence>
<feature type="transmembrane region" description="Helical" evidence="9">
    <location>
        <begin position="485"/>
        <end position="508"/>
    </location>
</feature>
<dbReference type="NCBIfam" id="NF001960">
    <property type="entry name" value="PRK00733.3-5"/>
    <property type="match status" value="1"/>
</dbReference>
<dbReference type="STRING" id="1776334.APZ16_01155"/>
<dbReference type="GO" id="GO:0005886">
    <property type="term" value="C:plasma membrane"/>
    <property type="evidence" value="ECO:0007669"/>
    <property type="project" value="UniProtKB-SubCell"/>
</dbReference>
<feature type="transmembrane region" description="Helical" evidence="9">
    <location>
        <begin position="352"/>
        <end position="379"/>
    </location>
</feature>
<feature type="transmembrane region" description="Helical" evidence="9">
    <location>
        <begin position="6"/>
        <end position="26"/>
    </location>
</feature>
<evidence type="ECO:0000313" key="10">
    <source>
        <dbReference type="EMBL" id="KUO40940.1"/>
    </source>
</evidence>
<feature type="transmembrane region" description="Helical" evidence="9">
    <location>
        <begin position="573"/>
        <end position="596"/>
    </location>
</feature>
<organism evidence="10 11">
    <name type="scientific">Hadarchaeum yellowstonense</name>
    <dbReference type="NCBI Taxonomy" id="1776334"/>
    <lineage>
        <taxon>Archaea</taxon>
        <taxon>Methanobacteriati</taxon>
        <taxon>Candidatus Hadarchaeota</taxon>
        <taxon>Candidatus Hadarchaeia</taxon>
        <taxon>Candidatus Hadarchaeales</taxon>
        <taxon>Candidatus Hadarchaeaceae</taxon>
        <taxon>Candidatus Hadarchaeum</taxon>
    </lineage>
</organism>
<evidence type="ECO:0000256" key="7">
    <source>
        <dbReference type="ARBA" id="ARBA00023065"/>
    </source>
</evidence>
<keyword evidence="9" id="KW-0375">Hydrogen ion transport</keyword>
<reference evidence="10 11" key="1">
    <citation type="journal article" date="2016" name="Nat. Microbiol.">
        <title>Genomic inference of the metabolism of cosmopolitan subsurface Archaea, Hadesarchaea.</title>
        <authorList>
            <person name="Baker B.J."/>
            <person name="Saw J.H."/>
            <person name="Lind A.E."/>
            <person name="Lazar C.S."/>
            <person name="Hinrichs K.-U."/>
            <person name="Teske A.P."/>
            <person name="Ettema T.J."/>
        </authorList>
    </citation>
    <scope>NUCLEOTIDE SEQUENCE [LARGE SCALE GENOMIC DNA]</scope>
</reference>
<sequence>MSLEFLPPLTALAALLLAAIAARMVLREDPGSQKVREIASAIQEGASAFLRRQYTTIWIVIIVIAALLSFAPGWGWQASLVYIGGALSSTAAGFIGMSIAVRANSRTATAALSGINKALKVAFRGGLVMGMSVVGIGLLGIFLCFSWLGNPTLILPYSFGASTVALFARVGGGIFTKTADVGADLVGKVEKGIPEDDPRNPAVIADNVGDNVGDVAGMGADLFESYVASTVAAMIMGLVTYGSKGVLLPLLISALGIVASIISVPFVRVREGKNPSYALNTATIVSVVVTAIFAILISSNIFGWETGFNLFIAVLVGLISGLVIGLTSDYFTNNIRRPAQLIAESDQSGTAIGILTGFSYGLVSTFLPIISIAVAVVIAFIAAGFYGICLAGVGMLAVTGIVVASDAYGPVADNAGGIVEQSGMPEEVRKVTDSLDSVGNTTKAICKGFAIGSAALTAVALFATYQEVSKIANLDLLNPSVMAGVFIGGGVVALFSALVILAVGRNAFKMVEEVRRQFREIPGLMEGKAKPDYARCVDIATKGALKELMLPGLLALVIPIIIGLVLGKAALGGFLAGSIVTGLIFALLMANAGGAWDNAKKYIEMGHFGGKGTPTHAAAVVGDTVGDPFKDTAGPSLNILIKLMSMVALISVPMLLI</sequence>